<accession>A0ABW5RAU1</accession>
<organism evidence="3 4">
    <name type="scientific">Marinicrinis sediminis</name>
    <dbReference type="NCBI Taxonomy" id="1652465"/>
    <lineage>
        <taxon>Bacteria</taxon>
        <taxon>Bacillati</taxon>
        <taxon>Bacillota</taxon>
        <taxon>Bacilli</taxon>
        <taxon>Bacillales</taxon>
        <taxon>Paenibacillaceae</taxon>
    </lineage>
</organism>
<keyword evidence="4" id="KW-1185">Reference proteome</keyword>
<reference evidence="4" key="1">
    <citation type="journal article" date="2019" name="Int. J. Syst. Evol. Microbiol.">
        <title>The Global Catalogue of Microorganisms (GCM) 10K type strain sequencing project: providing services to taxonomists for standard genome sequencing and annotation.</title>
        <authorList>
            <consortium name="The Broad Institute Genomics Platform"/>
            <consortium name="The Broad Institute Genome Sequencing Center for Infectious Disease"/>
            <person name="Wu L."/>
            <person name="Ma J."/>
        </authorList>
    </citation>
    <scope>NUCLEOTIDE SEQUENCE [LARGE SCALE GENOMIC DNA]</scope>
    <source>
        <strain evidence="4">KCTC 33676</strain>
    </source>
</reference>
<evidence type="ECO:0000313" key="4">
    <source>
        <dbReference type="Proteomes" id="UP001597497"/>
    </source>
</evidence>
<dbReference type="Pfam" id="PF00395">
    <property type="entry name" value="SLH"/>
    <property type="match status" value="3"/>
</dbReference>
<dbReference type="RefSeq" id="WP_379929599.1">
    <property type="nucleotide sequence ID" value="NZ_JBHUMM010000023.1"/>
</dbReference>
<evidence type="ECO:0000259" key="2">
    <source>
        <dbReference type="PROSITE" id="PS51272"/>
    </source>
</evidence>
<keyword evidence="1" id="KW-0732">Signal</keyword>
<feature type="chain" id="PRO_5046558983" evidence="1">
    <location>
        <begin position="25"/>
        <end position="1276"/>
    </location>
</feature>
<gene>
    <name evidence="3" type="ORF">ACFSUC_10820</name>
</gene>
<evidence type="ECO:0000256" key="1">
    <source>
        <dbReference type="SAM" id="SignalP"/>
    </source>
</evidence>
<feature type="domain" description="SLH" evidence="2">
    <location>
        <begin position="1064"/>
        <end position="1127"/>
    </location>
</feature>
<sequence length="1276" mass="141617">MKWKKTSMLLLAALLILTAIPIQPGVQANATYFNFSNSGINNSTTANPHIHSSSTIDLQGTFTSVRSDSMKVTVEQIYEKGSGTYEVVAGQTYTRDLQAASGSQFQVKGITLFEGLNRITLSGSQGSSTVSDDFYILYDSSPYLTDLKIRTAVDDAAALNAGVGTVVRSPDAYLEGKAPNATEVIINGTYSVQPINDGTFFSPVITLKPGKNTIKLKIVGSNSEFEIVRTVYYYDGLNLMYEGSMYFDYDGDGDVDEHSNESQLVIGHNVTFAVPFGDINHKVKGKFSGRMMVPAKSTNDFNASDHITLSTVDGDSSHIDSITIDTLNPIPIRSGASNSIEYYSYKVDIEVDIPATSSINRTHSVRIETQYRGTSGIDTFTFTFADNTQNIIENVLYIPQYDTQPTEKIALDSAEINASSIYIEVDLNQDYPAGHDFTNPANAFDLEVYLSPFDPNNTLVVEGISVDAVNRDKAIYKISNIPTGSHTLVMNMVATPDVYDYLADVIYVAGARAIFTNLFDGMIMKYADLPSNLKLIVRSVDSSFDKSTDAKLWINSKPIANAFTNYSNAGEEFSIVVPNGTFEYGENVIRLELVSNGVTSVKEIRILVTDDNLPAVNQFKPVLPPSSGARPVLSSASDRDRMYKDMTGMTFLNDVYYMTAKKYDLVIEAARFEKVLLQYSGETLIDFDIDDYPTCTDWENCFPTQTETVSQAGLSNKTIDVDYDTTGKILRFRIRDIVFETAGSQVFYMKITNQTGSQASQRLEVVRELVPFSVLSPVPTTNNKIIVSKNFVKVKIQAEGADQVLIGKETAKKLDSSVCDDCFELEYLDLKPNKDNAIDFTVIRGENEIEGEISVYYALTNVSGAQFKEEMKSKHKVFDSNLQLSFPKGALLKEKSPSGSYTRLYEDQRILFGLANPQNGVVETVTDEGVSKTPWYFVSERFKAFNEHFTFISPVYWISGGLGEKGTPGASGYEAKMDGVNPHQTDLQMTYTYTDPTRHLVPTKRGELTIKYDDIVRDSAGTTVGVFYFDSSGNWVNMGGIIDTKKHEITVPFDEFGYYVVARLRYAYSDIDNHPWASRVLEAMYSKGFMNAARFDEFGPDDNITRGEFAQLLVRALQLELNYDDRSTFLDVQPGSRFGNLWEYKYIETAARAGIVQGIQSRVFGANQPLTREQASLMISKALELKLETNDDKLLSGLKKEFADASTVSFYARPAVMAVFDEEIMTGRLNRSTNANGVTSETYSFAPLANLTRAEAASVAVRIMQDQLKYFPKNLN</sequence>
<name>A0ABW5RAU1_9BACL</name>
<evidence type="ECO:0000313" key="3">
    <source>
        <dbReference type="EMBL" id="MFD2672097.1"/>
    </source>
</evidence>
<feature type="domain" description="SLH" evidence="2">
    <location>
        <begin position="1199"/>
        <end position="1274"/>
    </location>
</feature>
<proteinExistence type="predicted"/>
<feature type="signal peptide" evidence="1">
    <location>
        <begin position="1"/>
        <end position="24"/>
    </location>
</feature>
<dbReference type="Proteomes" id="UP001597497">
    <property type="component" value="Unassembled WGS sequence"/>
</dbReference>
<protein>
    <submittedName>
        <fullName evidence="3">S-layer homology domain-containing protein</fullName>
    </submittedName>
</protein>
<feature type="domain" description="SLH" evidence="2">
    <location>
        <begin position="1130"/>
        <end position="1193"/>
    </location>
</feature>
<dbReference type="EMBL" id="JBHUMM010000023">
    <property type="protein sequence ID" value="MFD2672097.1"/>
    <property type="molecule type" value="Genomic_DNA"/>
</dbReference>
<dbReference type="PROSITE" id="PS51272">
    <property type="entry name" value="SLH"/>
    <property type="match status" value="3"/>
</dbReference>
<comment type="caution">
    <text evidence="3">The sequence shown here is derived from an EMBL/GenBank/DDBJ whole genome shotgun (WGS) entry which is preliminary data.</text>
</comment>
<dbReference type="InterPro" id="IPR001119">
    <property type="entry name" value="SLH_dom"/>
</dbReference>